<name>A0AAN9P9N0_CROPI</name>
<organism evidence="1 2">
    <name type="scientific">Crotalaria pallida</name>
    <name type="common">Smooth rattlebox</name>
    <name type="synonym">Crotalaria striata</name>
    <dbReference type="NCBI Taxonomy" id="3830"/>
    <lineage>
        <taxon>Eukaryota</taxon>
        <taxon>Viridiplantae</taxon>
        <taxon>Streptophyta</taxon>
        <taxon>Embryophyta</taxon>
        <taxon>Tracheophyta</taxon>
        <taxon>Spermatophyta</taxon>
        <taxon>Magnoliopsida</taxon>
        <taxon>eudicotyledons</taxon>
        <taxon>Gunneridae</taxon>
        <taxon>Pentapetalae</taxon>
        <taxon>rosids</taxon>
        <taxon>fabids</taxon>
        <taxon>Fabales</taxon>
        <taxon>Fabaceae</taxon>
        <taxon>Papilionoideae</taxon>
        <taxon>50 kb inversion clade</taxon>
        <taxon>genistoids sensu lato</taxon>
        <taxon>core genistoids</taxon>
        <taxon>Crotalarieae</taxon>
        <taxon>Crotalaria</taxon>
    </lineage>
</organism>
<dbReference type="AlphaFoldDB" id="A0AAN9P9N0"/>
<accession>A0AAN9P9N0</accession>
<protein>
    <submittedName>
        <fullName evidence="1">Uncharacterized protein</fullName>
    </submittedName>
</protein>
<gene>
    <name evidence="1" type="ORF">RIF29_04043</name>
</gene>
<reference evidence="1 2" key="1">
    <citation type="submission" date="2024-01" db="EMBL/GenBank/DDBJ databases">
        <title>The genomes of 5 underutilized Papilionoideae crops provide insights into root nodulation and disease resistanc.</title>
        <authorList>
            <person name="Yuan L."/>
        </authorList>
    </citation>
    <scope>NUCLEOTIDE SEQUENCE [LARGE SCALE GENOMIC DNA]</scope>
    <source>
        <strain evidence="1">ZHUSHIDOU_FW_LH</strain>
        <tissue evidence="1">Leaf</tissue>
    </source>
</reference>
<keyword evidence="2" id="KW-1185">Reference proteome</keyword>
<proteinExistence type="predicted"/>
<evidence type="ECO:0000313" key="1">
    <source>
        <dbReference type="EMBL" id="KAK7289971.1"/>
    </source>
</evidence>
<sequence length="70" mass="7976">MDGFRFSVDQITTEVDKLEKQVNVVAQFYHSLDKEEKGQLAEEAHEQMKMKVAEEARYANMARNLTAAVG</sequence>
<dbReference type="Proteomes" id="UP001372338">
    <property type="component" value="Unassembled WGS sequence"/>
</dbReference>
<evidence type="ECO:0000313" key="2">
    <source>
        <dbReference type="Proteomes" id="UP001372338"/>
    </source>
</evidence>
<comment type="caution">
    <text evidence="1">The sequence shown here is derived from an EMBL/GenBank/DDBJ whole genome shotgun (WGS) entry which is preliminary data.</text>
</comment>
<dbReference type="EMBL" id="JAYWIO010000001">
    <property type="protein sequence ID" value="KAK7289971.1"/>
    <property type="molecule type" value="Genomic_DNA"/>
</dbReference>